<dbReference type="GO" id="GO:0006189">
    <property type="term" value="P:'de novo' IMP biosynthetic process"/>
    <property type="evidence" value="ECO:0007669"/>
    <property type="project" value="UniProtKB-UniRule"/>
</dbReference>
<dbReference type="PROSITE" id="PS51855">
    <property type="entry name" value="MGS"/>
    <property type="match status" value="1"/>
</dbReference>
<evidence type="ECO:0000256" key="8">
    <source>
        <dbReference type="ARBA" id="ARBA00050488"/>
    </source>
</evidence>
<dbReference type="AlphaFoldDB" id="A0A9E8SA50"/>
<dbReference type="EC" id="3.5.4.10" evidence="10"/>
<comment type="catalytic activity">
    <reaction evidence="9 10">
        <text>IMP + H2O = 5-formamido-1-(5-phospho-D-ribosyl)imidazole-4-carboxamide</text>
        <dbReference type="Rhea" id="RHEA:18445"/>
        <dbReference type="ChEBI" id="CHEBI:15377"/>
        <dbReference type="ChEBI" id="CHEBI:58053"/>
        <dbReference type="ChEBI" id="CHEBI:58467"/>
        <dbReference type="EC" id="3.5.4.10"/>
    </reaction>
</comment>
<dbReference type="EMBL" id="CP113089">
    <property type="protein sequence ID" value="WAB80317.1"/>
    <property type="molecule type" value="Genomic_DNA"/>
</dbReference>
<dbReference type="InterPro" id="IPR016193">
    <property type="entry name" value="Cytidine_deaminase-like"/>
</dbReference>
<keyword evidence="6 10" id="KW-0378">Hydrolase</keyword>
<evidence type="ECO:0000256" key="2">
    <source>
        <dbReference type="ARBA" id="ARBA00004954"/>
    </source>
</evidence>
<evidence type="ECO:0000256" key="10">
    <source>
        <dbReference type="HAMAP-Rule" id="MF_00139"/>
    </source>
</evidence>
<evidence type="ECO:0000256" key="5">
    <source>
        <dbReference type="ARBA" id="ARBA00022755"/>
    </source>
</evidence>
<dbReference type="PIRSF" id="PIRSF000414">
    <property type="entry name" value="AICARFT_IMPCHas"/>
    <property type="match status" value="1"/>
</dbReference>
<name>A0A9E8SA50_9MICO</name>
<evidence type="ECO:0000256" key="6">
    <source>
        <dbReference type="ARBA" id="ARBA00022801"/>
    </source>
</evidence>
<dbReference type="NCBIfam" id="TIGR00355">
    <property type="entry name" value="purH"/>
    <property type="match status" value="1"/>
</dbReference>
<dbReference type="Proteomes" id="UP001164706">
    <property type="component" value="Chromosome"/>
</dbReference>
<dbReference type="Pfam" id="PF02142">
    <property type="entry name" value="MGS"/>
    <property type="match status" value="1"/>
</dbReference>
<dbReference type="Gene3D" id="3.40.50.1380">
    <property type="entry name" value="Methylglyoxal synthase-like domain"/>
    <property type="match status" value="1"/>
</dbReference>
<evidence type="ECO:0000256" key="9">
    <source>
        <dbReference type="ARBA" id="ARBA00050687"/>
    </source>
</evidence>
<evidence type="ECO:0000313" key="13">
    <source>
        <dbReference type="Proteomes" id="UP001164706"/>
    </source>
</evidence>
<dbReference type="InterPro" id="IPR024051">
    <property type="entry name" value="AICAR_Tfase_dup_dom_sf"/>
</dbReference>
<dbReference type="PANTHER" id="PTHR11692">
    <property type="entry name" value="BIFUNCTIONAL PURINE BIOSYNTHESIS PROTEIN PURH"/>
    <property type="match status" value="1"/>
</dbReference>
<protein>
    <recommendedName>
        <fullName evidence="10">Bifunctional purine biosynthesis protein PurH</fullName>
    </recommendedName>
    <domain>
        <recommendedName>
            <fullName evidence="10">Phosphoribosylaminoimidazolecarboxamide formyltransferase</fullName>
            <ecNumber evidence="10">2.1.2.3</ecNumber>
        </recommendedName>
        <alternativeName>
            <fullName evidence="10">AICAR transformylase</fullName>
        </alternativeName>
    </domain>
    <domain>
        <recommendedName>
            <fullName evidence="10">IMP cyclohydrolase</fullName>
            <ecNumber evidence="10">3.5.4.10</ecNumber>
        </recommendedName>
        <alternativeName>
            <fullName evidence="10">ATIC</fullName>
        </alternativeName>
        <alternativeName>
            <fullName evidence="10">IMP synthase</fullName>
        </alternativeName>
        <alternativeName>
            <fullName evidence="10">Inosinicase</fullName>
        </alternativeName>
    </domain>
</protein>
<dbReference type="EC" id="2.1.2.3" evidence="10"/>
<dbReference type="HAMAP" id="MF_00139">
    <property type="entry name" value="PurH"/>
    <property type="match status" value="1"/>
</dbReference>
<evidence type="ECO:0000256" key="4">
    <source>
        <dbReference type="ARBA" id="ARBA00022679"/>
    </source>
</evidence>
<gene>
    <name evidence="10 12" type="primary">purH</name>
    <name evidence="12" type="ORF">OVN18_06945</name>
</gene>
<dbReference type="SUPFAM" id="SSF52335">
    <property type="entry name" value="Methylglyoxal synthase-like"/>
    <property type="match status" value="1"/>
</dbReference>
<accession>A0A9E8SA50</accession>
<feature type="domain" description="MGS-like" evidence="11">
    <location>
        <begin position="10"/>
        <end position="161"/>
    </location>
</feature>
<comment type="catalytic activity">
    <reaction evidence="8 10">
        <text>(6R)-10-formyltetrahydrofolate + 5-amino-1-(5-phospho-beta-D-ribosyl)imidazole-4-carboxamide = 5-formamido-1-(5-phospho-D-ribosyl)imidazole-4-carboxamide + (6S)-5,6,7,8-tetrahydrofolate</text>
        <dbReference type="Rhea" id="RHEA:22192"/>
        <dbReference type="ChEBI" id="CHEBI:57453"/>
        <dbReference type="ChEBI" id="CHEBI:58467"/>
        <dbReference type="ChEBI" id="CHEBI:58475"/>
        <dbReference type="ChEBI" id="CHEBI:195366"/>
        <dbReference type="EC" id="2.1.2.3"/>
    </reaction>
</comment>
<dbReference type="GO" id="GO:0004643">
    <property type="term" value="F:phosphoribosylaminoimidazolecarboxamide formyltransferase activity"/>
    <property type="evidence" value="ECO:0007669"/>
    <property type="project" value="UniProtKB-UniRule"/>
</dbReference>
<dbReference type="GO" id="GO:0005829">
    <property type="term" value="C:cytosol"/>
    <property type="evidence" value="ECO:0007669"/>
    <property type="project" value="TreeGrafter"/>
</dbReference>
<comment type="similarity">
    <text evidence="3 10">Belongs to the PurH family.</text>
</comment>
<dbReference type="PANTHER" id="PTHR11692:SF0">
    <property type="entry name" value="BIFUNCTIONAL PURINE BIOSYNTHESIS PROTEIN ATIC"/>
    <property type="match status" value="1"/>
</dbReference>
<sequence>MAGHAIDPALYRPREVVPVRRALLSVSDKTGLLELAAALAEAGVEIVSTGSTASVIAAAGHPVTEVASVTGFREALDGRVKTLHPGVHAGILADLRLEDHERQLAELGIAPFELVVVNLYPFVETVASGAEPAAVVEQIDIGGPAMVRASAKNHANVAIVVDPADYGMLTAAVRDGGTTLAQRRQLGAKAFAHTAAYDTAVAAYFAETIAPSAADPGAAADAGATDAAAPADALPARIEVAVEKSTDLRYGENSHQPAALYPLADGAGIAQAVQLNGKEMSYNNYVDADAAVRAAFDHSGPAVAIIKHANPCGIAVGSSIAAAHAAAHACDPVSAFGGVIAANGVITLAAAESIAPIFTEVVVAPGFEPEALEVLRAKKNLRLLQLPEGFAPVDLELRQISGGYLGQRPDRHFAEAGEWQLVSGEAADEQTLADLAFAWRACRAVKSNAILLAHHGASVGVGMGQVNRVDSCHLAVSRGGSRAAGSVAASDAFFPFADGLQVLLDAGVRAVVQPGGSVRDEEVIAAAQAAGVTMYLTGERHFFH</sequence>
<keyword evidence="4 10" id="KW-0808">Transferase</keyword>
<dbReference type="InterPro" id="IPR002695">
    <property type="entry name" value="PurH-like"/>
</dbReference>
<dbReference type="InterPro" id="IPR011607">
    <property type="entry name" value="MGS-like_dom"/>
</dbReference>
<evidence type="ECO:0000256" key="1">
    <source>
        <dbReference type="ARBA" id="ARBA00004844"/>
    </source>
</evidence>
<dbReference type="KEGG" id="mdb:OVN18_06945"/>
<dbReference type="Gene3D" id="3.40.140.20">
    <property type="match status" value="2"/>
</dbReference>
<dbReference type="GO" id="GO:0003937">
    <property type="term" value="F:IMP cyclohydrolase activity"/>
    <property type="evidence" value="ECO:0007669"/>
    <property type="project" value="UniProtKB-UniRule"/>
</dbReference>
<comment type="pathway">
    <text evidence="2 10">Purine metabolism; IMP biosynthesis via de novo pathway; 5-formamido-1-(5-phospho-D-ribosyl)imidazole-4-carboxamide from 5-amino-1-(5-phospho-D-ribosyl)imidazole-4-carboxamide (10-formyl THF route): step 1/1.</text>
</comment>
<evidence type="ECO:0000259" key="11">
    <source>
        <dbReference type="PROSITE" id="PS51855"/>
    </source>
</evidence>
<evidence type="ECO:0000313" key="12">
    <source>
        <dbReference type="EMBL" id="WAB80317.1"/>
    </source>
</evidence>
<dbReference type="RefSeq" id="WP_267779989.1">
    <property type="nucleotide sequence ID" value="NZ_CP113089.1"/>
</dbReference>
<dbReference type="Pfam" id="PF01808">
    <property type="entry name" value="AICARFT_IMPCHas"/>
    <property type="match status" value="1"/>
</dbReference>
<dbReference type="SMART" id="SM00798">
    <property type="entry name" value="AICARFT_IMPCHas"/>
    <property type="match status" value="1"/>
</dbReference>
<keyword evidence="13" id="KW-1185">Reference proteome</keyword>
<keyword evidence="5 10" id="KW-0658">Purine biosynthesis</keyword>
<dbReference type="FunFam" id="3.40.140.20:FF:000001">
    <property type="entry name" value="Bifunctional purine biosynthesis protein PurH"/>
    <property type="match status" value="1"/>
</dbReference>
<evidence type="ECO:0000256" key="7">
    <source>
        <dbReference type="ARBA" id="ARBA00023268"/>
    </source>
</evidence>
<evidence type="ECO:0000256" key="3">
    <source>
        <dbReference type="ARBA" id="ARBA00007667"/>
    </source>
</evidence>
<keyword evidence="7 10" id="KW-0511">Multifunctional enzyme</keyword>
<dbReference type="SMART" id="SM00851">
    <property type="entry name" value="MGS"/>
    <property type="match status" value="1"/>
</dbReference>
<dbReference type="NCBIfam" id="NF002049">
    <property type="entry name" value="PRK00881.1"/>
    <property type="match status" value="1"/>
</dbReference>
<comment type="pathway">
    <text evidence="1 10">Purine metabolism; IMP biosynthesis via de novo pathway; IMP from 5-formamido-1-(5-phospho-D-ribosyl)imidazole-4-carboxamide: step 1/1.</text>
</comment>
<dbReference type="FunFam" id="3.40.50.1380:FF:000001">
    <property type="entry name" value="Bifunctional purine biosynthesis protein PurH"/>
    <property type="match status" value="1"/>
</dbReference>
<comment type="domain">
    <text evidence="10">The IMP cyclohydrolase activity resides in the N-terminal region.</text>
</comment>
<dbReference type="CDD" id="cd01421">
    <property type="entry name" value="IMPCH"/>
    <property type="match status" value="1"/>
</dbReference>
<organism evidence="12 13">
    <name type="scientific">Microcella daejeonensis</name>
    <dbReference type="NCBI Taxonomy" id="2994971"/>
    <lineage>
        <taxon>Bacteria</taxon>
        <taxon>Bacillati</taxon>
        <taxon>Actinomycetota</taxon>
        <taxon>Actinomycetes</taxon>
        <taxon>Micrococcales</taxon>
        <taxon>Microbacteriaceae</taxon>
        <taxon>Microcella</taxon>
    </lineage>
</organism>
<proteinExistence type="inferred from homology"/>
<dbReference type="SUPFAM" id="SSF53927">
    <property type="entry name" value="Cytidine deaminase-like"/>
    <property type="match status" value="1"/>
</dbReference>
<dbReference type="InterPro" id="IPR036914">
    <property type="entry name" value="MGS-like_dom_sf"/>
</dbReference>
<reference evidence="12" key="1">
    <citation type="submission" date="2022-11" db="EMBL/GenBank/DDBJ databases">
        <title>Description of Microcella daejonensis nov. sp, isolated from riverside soil.</title>
        <authorList>
            <person name="Molina K.M."/>
            <person name="Kim S.B."/>
        </authorList>
    </citation>
    <scope>NUCLEOTIDE SEQUENCE</scope>
    <source>
        <strain evidence="12">MMS21-STM12</strain>
    </source>
</reference>